<evidence type="ECO:0008006" key="3">
    <source>
        <dbReference type="Google" id="ProtNLM"/>
    </source>
</evidence>
<proteinExistence type="predicted"/>
<dbReference type="AlphaFoldDB" id="A0A9W7L1K1"/>
<organism evidence="1 2">
    <name type="scientific">Triparma columacea</name>
    <dbReference type="NCBI Taxonomy" id="722753"/>
    <lineage>
        <taxon>Eukaryota</taxon>
        <taxon>Sar</taxon>
        <taxon>Stramenopiles</taxon>
        <taxon>Ochrophyta</taxon>
        <taxon>Bolidophyceae</taxon>
        <taxon>Parmales</taxon>
        <taxon>Triparmaceae</taxon>
        <taxon>Triparma</taxon>
    </lineage>
</organism>
<keyword evidence="2" id="KW-1185">Reference proteome</keyword>
<comment type="caution">
    <text evidence="1">The sequence shown here is derived from an EMBL/GenBank/DDBJ whole genome shotgun (WGS) entry which is preliminary data.</text>
</comment>
<sequence length="143" mass="15181">MTTTEALLKRGFNVVSTTRSGNDPFKVIKLPSAEKALYSFGGAVDVTKPEDIVSAISTYKPSHVVYAASASKKGGNAKEVDYRGVLNAASAVSSTKGVKLELISALAVDQTESKGYKMTNSMGGVVDGIMDFKRRGEDEVRGR</sequence>
<dbReference type="InterPro" id="IPR036291">
    <property type="entry name" value="NAD(P)-bd_dom_sf"/>
</dbReference>
<evidence type="ECO:0000313" key="2">
    <source>
        <dbReference type="Proteomes" id="UP001165065"/>
    </source>
</evidence>
<dbReference type="Proteomes" id="UP001165065">
    <property type="component" value="Unassembled WGS sequence"/>
</dbReference>
<dbReference type="SUPFAM" id="SSF51735">
    <property type="entry name" value="NAD(P)-binding Rossmann-fold domains"/>
    <property type="match status" value="1"/>
</dbReference>
<dbReference type="EMBL" id="BRYA01000505">
    <property type="protein sequence ID" value="GMI20095.1"/>
    <property type="molecule type" value="Genomic_DNA"/>
</dbReference>
<protein>
    <recommendedName>
        <fullName evidence="3">NAD(P)-binding domain-containing protein</fullName>
    </recommendedName>
</protein>
<reference evidence="2" key="1">
    <citation type="journal article" date="2023" name="Commun. Biol.">
        <title>Genome analysis of Parmales, the sister group of diatoms, reveals the evolutionary specialization of diatoms from phago-mixotrophs to photoautotrophs.</title>
        <authorList>
            <person name="Ban H."/>
            <person name="Sato S."/>
            <person name="Yoshikawa S."/>
            <person name="Yamada K."/>
            <person name="Nakamura Y."/>
            <person name="Ichinomiya M."/>
            <person name="Sato N."/>
            <person name="Blanc-Mathieu R."/>
            <person name="Endo H."/>
            <person name="Kuwata A."/>
            <person name="Ogata H."/>
        </authorList>
    </citation>
    <scope>NUCLEOTIDE SEQUENCE [LARGE SCALE GENOMIC DNA]</scope>
</reference>
<dbReference type="OrthoDB" id="419598at2759"/>
<dbReference type="Gene3D" id="3.40.50.720">
    <property type="entry name" value="NAD(P)-binding Rossmann-like Domain"/>
    <property type="match status" value="1"/>
</dbReference>
<accession>A0A9W7L1K1</accession>
<evidence type="ECO:0000313" key="1">
    <source>
        <dbReference type="EMBL" id="GMI20095.1"/>
    </source>
</evidence>
<gene>
    <name evidence="1" type="ORF">TrCOL_g7067</name>
</gene>
<name>A0A9W7L1K1_9STRA</name>